<evidence type="ECO:0000313" key="4">
    <source>
        <dbReference type="EMBL" id="GLH66788.1"/>
    </source>
</evidence>
<name>A0ABQ5PWP5_9BACT</name>
<organism evidence="4 5">
    <name type="scientific">Geothrix edaphica</name>
    <dbReference type="NCBI Taxonomy" id="2927976"/>
    <lineage>
        <taxon>Bacteria</taxon>
        <taxon>Pseudomonadati</taxon>
        <taxon>Acidobacteriota</taxon>
        <taxon>Holophagae</taxon>
        <taxon>Holophagales</taxon>
        <taxon>Holophagaceae</taxon>
        <taxon>Geothrix</taxon>
    </lineage>
</organism>
<sequence>MNTLALNGLGRIGRLLVRRLGASRPGLLGAVNDPAPLEQLVHLLRYDSVHGPADRPIEGFTDGVQDFLLLGDHRVPLFHASDPAEIPFPASTRLVVEASGRFTRRADAARHLKARVSHVLISAPSPDADYTVIDPVNGAGLDPDRHRVISNASCTAHATAPMLKILEDAFGIEHAGMSTVHVVTNDQRLLDLPHKDLRRARAAFQSIIPTTSSAFGALHRAMPGLPAAFDGVALRVPTLNVNLVDLVATLRREVDAAAVNASFEAAIAGPWKNLVGLAPPHAVSCDITGRAESVLMDLGLTMTLGPRFVKVFGWHDNETGYAARLGELVVDLAGRI</sequence>
<dbReference type="PRINTS" id="PR00078">
    <property type="entry name" value="G3PDHDRGNASE"/>
</dbReference>
<dbReference type="SUPFAM" id="SSF51735">
    <property type="entry name" value="NAD(P)-binding Rossmann-fold domains"/>
    <property type="match status" value="1"/>
</dbReference>
<dbReference type="Pfam" id="PF02800">
    <property type="entry name" value="Gp_dh_C"/>
    <property type="match status" value="1"/>
</dbReference>
<keyword evidence="5" id="KW-1185">Reference proteome</keyword>
<evidence type="ECO:0000256" key="1">
    <source>
        <dbReference type="ARBA" id="ARBA00023002"/>
    </source>
</evidence>
<accession>A0ABQ5PWP5</accession>
<dbReference type="InterPro" id="IPR020829">
    <property type="entry name" value="GlycerAld_3-P_DH_cat"/>
</dbReference>
<protein>
    <submittedName>
        <fullName evidence="4">Glyceraldehyde-3-phosphate dehydrogenase</fullName>
    </submittedName>
</protein>
<feature type="domain" description="Glyceraldehyde 3-phosphate dehydrogenase NAD(P) binding" evidence="3">
    <location>
        <begin position="2"/>
        <end position="154"/>
    </location>
</feature>
<gene>
    <name evidence="4" type="ORF">GETHED_11520</name>
</gene>
<reference evidence="4" key="1">
    <citation type="journal article" date="2023" name="Antonie Van Leeuwenhoek">
        <title>Mesoterricola silvestris gen. nov., sp. nov., Mesoterricola sediminis sp. nov., Geothrix oryzae sp. nov., Geothrix edaphica sp. nov., Geothrix rubra sp. nov., and Geothrix limicola sp. nov., six novel members of Acidobacteriota isolated from soils.</title>
        <authorList>
            <person name="Itoh H."/>
            <person name="Sugisawa Y."/>
            <person name="Mise K."/>
            <person name="Xu Z."/>
            <person name="Kuniyasu M."/>
            <person name="Ushijima N."/>
            <person name="Kawano K."/>
            <person name="Kobayashi E."/>
            <person name="Shiratori Y."/>
            <person name="Masuda Y."/>
            <person name="Senoo K."/>
        </authorList>
    </citation>
    <scope>NUCLEOTIDE SEQUENCE</scope>
    <source>
        <strain evidence="4">Red802</strain>
    </source>
</reference>
<dbReference type="PANTHER" id="PTHR43148">
    <property type="entry name" value="GLYCERALDEHYDE-3-PHOSPHATE DEHYDROGENASE 2"/>
    <property type="match status" value="1"/>
</dbReference>
<dbReference type="SMART" id="SM00846">
    <property type="entry name" value="Gp_dh_N"/>
    <property type="match status" value="1"/>
</dbReference>
<dbReference type="SUPFAM" id="SSF55347">
    <property type="entry name" value="Glyceraldehyde-3-phosphate dehydrogenase-like, C-terminal domain"/>
    <property type="match status" value="1"/>
</dbReference>
<dbReference type="RefSeq" id="WP_285607393.1">
    <property type="nucleotide sequence ID" value="NZ_BSDC01000001.1"/>
</dbReference>
<dbReference type="EMBL" id="BSDC01000001">
    <property type="protein sequence ID" value="GLH66788.1"/>
    <property type="molecule type" value="Genomic_DNA"/>
</dbReference>
<keyword evidence="1" id="KW-0560">Oxidoreductase</keyword>
<comment type="similarity">
    <text evidence="2">Belongs to the glyceraldehyde-3-phosphate dehydrogenase family.</text>
</comment>
<dbReference type="InterPro" id="IPR020828">
    <property type="entry name" value="GlycerAld_3-P_DH_NAD(P)-bd"/>
</dbReference>
<comment type="caution">
    <text evidence="4">The sequence shown here is derived from an EMBL/GenBank/DDBJ whole genome shotgun (WGS) entry which is preliminary data.</text>
</comment>
<evidence type="ECO:0000313" key="5">
    <source>
        <dbReference type="Proteomes" id="UP001165044"/>
    </source>
</evidence>
<dbReference type="Pfam" id="PF00044">
    <property type="entry name" value="Gp_dh_N"/>
    <property type="match status" value="1"/>
</dbReference>
<dbReference type="InterPro" id="IPR036291">
    <property type="entry name" value="NAD(P)-bd_dom_sf"/>
</dbReference>
<dbReference type="PIRSF" id="PIRSF000149">
    <property type="entry name" value="GAP_DH"/>
    <property type="match status" value="1"/>
</dbReference>
<dbReference type="Gene3D" id="3.40.50.720">
    <property type="entry name" value="NAD(P)-binding Rossmann-like Domain"/>
    <property type="match status" value="1"/>
</dbReference>
<evidence type="ECO:0000256" key="2">
    <source>
        <dbReference type="RuleBase" id="RU000397"/>
    </source>
</evidence>
<dbReference type="Gene3D" id="3.30.360.10">
    <property type="entry name" value="Dihydrodipicolinate Reductase, domain 2"/>
    <property type="match status" value="1"/>
</dbReference>
<proteinExistence type="inferred from homology"/>
<evidence type="ECO:0000259" key="3">
    <source>
        <dbReference type="SMART" id="SM00846"/>
    </source>
</evidence>
<dbReference type="InterPro" id="IPR020831">
    <property type="entry name" value="GlycerAld/Erythrose_P_DH"/>
</dbReference>
<dbReference type="Proteomes" id="UP001165044">
    <property type="component" value="Unassembled WGS sequence"/>
</dbReference>